<evidence type="ECO:0000256" key="5">
    <source>
        <dbReference type="RuleBase" id="RU361193"/>
    </source>
</evidence>
<evidence type="ECO:0000256" key="2">
    <source>
        <dbReference type="ARBA" id="ARBA00007658"/>
    </source>
</evidence>
<dbReference type="PANTHER" id="PTHR45679:SF5">
    <property type="entry name" value="ER DEGRADATION-ENHANCING ALPHA-MANNOSIDASE-LIKE PROTEIN 1"/>
    <property type="match status" value="1"/>
</dbReference>
<dbReference type="Proteomes" id="UP001153148">
    <property type="component" value="Unassembled WGS sequence"/>
</dbReference>
<dbReference type="InterPro" id="IPR012341">
    <property type="entry name" value="6hp_glycosidase-like_sf"/>
</dbReference>
<comment type="similarity">
    <text evidence="2 5">Belongs to the glycosyl hydrolase 47 family.</text>
</comment>
<reference evidence="6" key="1">
    <citation type="submission" date="2021-03" db="EMBL/GenBank/DDBJ databases">
        <authorList>
            <person name="Tran Van P."/>
        </authorList>
    </citation>
    <scope>NUCLEOTIDE SEQUENCE</scope>
</reference>
<keyword evidence="4" id="KW-0325">Glycoprotein</keyword>
<comment type="caution">
    <text evidence="6">The sequence shown here is derived from an EMBL/GenBank/DDBJ whole genome shotgun (WGS) entry which is preliminary data.</text>
</comment>
<evidence type="ECO:0000256" key="3">
    <source>
        <dbReference type="ARBA" id="ARBA00022824"/>
    </source>
</evidence>
<gene>
    <name evidence="6" type="ORF">TPAB3V08_LOCUS789</name>
</gene>
<evidence type="ECO:0000313" key="6">
    <source>
        <dbReference type="EMBL" id="CAG2053741.1"/>
    </source>
</evidence>
<dbReference type="PRINTS" id="PR00747">
    <property type="entry name" value="GLYHDRLASE47"/>
</dbReference>
<dbReference type="SUPFAM" id="SSF48225">
    <property type="entry name" value="Seven-hairpin glycosidases"/>
    <property type="match status" value="1"/>
</dbReference>
<evidence type="ECO:0000256" key="4">
    <source>
        <dbReference type="ARBA" id="ARBA00023180"/>
    </source>
</evidence>
<keyword evidence="5" id="KW-0326">Glycosidase</keyword>
<dbReference type="InterPro" id="IPR001382">
    <property type="entry name" value="Glyco_hydro_47"/>
</dbReference>
<comment type="subcellular location">
    <subcellularLocation>
        <location evidence="1">Endoplasmic reticulum</location>
    </subcellularLocation>
</comment>
<dbReference type="InterPro" id="IPR044674">
    <property type="entry name" value="EDEM1/2/3"/>
</dbReference>
<evidence type="ECO:0000313" key="7">
    <source>
        <dbReference type="Proteomes" id="UP001153148"/>
    </source>
</evidence>
<dbReference type="Gene3D" id="1.50.10.10">
    <property type="match status" value="1"/>
</dbReference>
<name>A0ABN7NER9_TIMPD</name>
<keyword evidence="5" id="KW-0378">Hydrolase</keyword>
<evidence type="ECO:0000256" key="1">
    <source>
        <dbReference type="ARBA" id="ARBA00004240"/>
    </source>
</evidence>
<dbReference type="EMBL" id="CAJPIN010000634">
    <property type="protein sequence ID" value="CAG2053741.1"/>
    <property type="molecule type" value="Genomic_DNA"/>
</dbReference>
<proteinExistence type="inferred from homology"/>
<keyword evidence="7" id="KW-1185">Reference proteome</keyword>
<organism evidence="6 7">
    <name type="scientific">Timema podura</name>
    <name type="common">Walking stick</name>
    <dbReference type="NCBI Taxonomy" id="61482"/>
    <lineage>
        <taxon>Eukaryota</taxon>
        <taxon>Metazoa</taxon>
        <taxon>Ecdysozoa</taxon>
        <taxon>Arthropoda</taxon>
        <taxon>Hexapoda</taxon>
        <taxon>Insecta</taxon>
        <taxon>Pterygota</taxon>
        <taxon>Neoptera</taxon>
        <taxon>Polyneoptera</taxon>
        <taxon>Phasmatodea</taxon>
        <taxon>Timematodea</taxon>
        <taxon>Timematoidea</taxon>
        <taxon>Timematidae</taxon>
        <taxon>Timema</taxon>
    </lineage>
</organism>
<protein>
    <recommendedName>
        <fullName evidence="5">alpha-1,2-Mannosidase</fullName>
        <ecNumber evidence="5">3.2.1.-</ecNumber>
    </recommendedName>
</protein>
<keyword evidence="3" id="KW-0256">Endoplasmic reticulum</keyword>
<dbReference type="PANTHER" id="PTHR45679">
    <property type="entry name" value="ER DEGRADATION-ENHANCING ALPHA-MANNOSIDASE-LIKE PROTEIN 2"/>
    <property type="match status" value="1"/>
</dbReference>
<sequence>MVKSTDRNFLHVNHIYPFQWSRGLTRYSRARLYCQRWRDWGSITIGCTENSLELKYGFFPEQLRIQMLEEAKKMFYFGYDSYMEHAFPLDELNPIKCSGRGPDYNNPSNININDILGDYCLTLVDSLTTLAVIGNVSEFQHAVAQVIQHVNFDKDNIVQVFEVNIRVLGALISTHLLMTDPEQPFGNLTPPWYDGELLHLAHDLASRLLPAFEGSSTGIPYPRVNLRQGLPPYSASETCTAGAGSLVVEFGVLSRLLGDPVYEGYARRANKALWNLRDNTTGLLGNTIDASSGKWLGRLSGLGAGLDSFYEYLLKSYILFGEHEDYEMFSEAYSKIKQYMRKGRPLCNHGSGDHPLYINVDMLNGYTHTTWIDSLQASFSGTQVLYGDIEEAICSHALYYSLWKHFGVLPERWNWQSLFADVAFYPLRPELVESTYLLYQATKNPFYLHVGMDILQSLNNFTKVKCGYATVHSVLDKSLEDRMESFFLSETCKYLYLLFDKDNYVNKHFGKFLFTTEGHILPIDSRFRSKLWEIKEGSLDIKPTKQNTTLFTDYPYTNIYILNFLNTKAPTLRRKYIEYRNKKCDAVDEERQYFLPLKSPYLIQVDKIFTRENY</sequence>
<accession>A0ABN7NER9</accession>
<dbReference type="Pfam" id="PF01532">
    <property type="entry name" value="Glyco_hydro_47"/>
    <property type="match status" value="1"/>
</dbReference>
<dbReference type="InterPro" id="IPR036026">
    <property type="entry name" value="Seven-hairpin_glycosidases"/>
</dbReference>
<dbReference type="EC" id="3.2.1.-" evidence="5"/>